<keyword evidence="2" id="KW-0805">Transcription regulation</keyword>
<evidence type="ECO:0000256" key="3">
    <source>
        <dbReference type="ARBA" id="ARBA00023125"/>
    </source>
</evidence>
<dbReference type="Pfam" id="PF00126">
    <property type="entry name" value="HTH_1"/>
    <property type="match status" value="1"/>
</dbReference>
<keyword evidence="3" id="KW-0238">DNA-binding</keyword>
<dbReference type="FunFam" id="1.10.10.10:FF:000038">
    <property type="entry name" value="Glycine cleavage system transcriptional activator"/>
    <property type="match status" value="1"/>
</dbReference>
<gene>
    <name evidence="6" type="ORF">FHS48_002070</name>
</gene>
<dbReference type="RefSeq" id="WP_221443460.1">
    <property type="nucleotide sequence ID" value="NZ_JACIIX010000007.1"/>
</dbReference>
<dbReference type="InterPro" id="IPR058163">
    <property type="entry name" value="LysR-type_TF_proteobact-type"/>
</dbReference>
<dbReference type="Pfam" id="PF03466">
    <property type="entry name" value="LysR_substrate"/>
    <property type="match status" value="1"/>
</dbReference>
<keyword evidence="4" id="KW-0804">Transcription</keyword>
<evidence type="ECO:0000313" key="7">
    <source>
        <dbReference type="Proteomes" id="UP000544872"/>
    </source>
</evidence>
<keyword evidence="7" id="KW-1185">Reference proteome</keyword>
<comment type="similarity">
    <text evidence="1">Belongs to the LysR transcriptional regulatory family.</text>
</comment>
<comment type="caution">
    <text evidence="6">The sequence shown here is derived from an EMBL/GenBank/DDBJ whole genome shotgun (WGS) entry which is preliminary data.</text>
</comment>
<dbReference type="InterPro" id="IPR000847">
    <property type="entry name" value="LysR_HTH_N"/>
</dbReference>
<dbReference type="AlphaFoldDB" id="A0A7X0DM35"/>
<organism evidence="6 7">
    <name type="scientific">Novispirillum itersonii</name>
    <name type="common">Aquaspirillum itersonii</name>
    <dbReference type="NCBI Taxonomy" id="189"/>
    <lineage>
        <taxon>Bacteria</taxon>
        <taxon>Pseudomonadati</taxon>
        <taxon>Pseudomonadota</taxon>
        <taxon>Alphaproteobacteria</taxon>
        <taxon>Rhodospirillales</taxon>
        <taxon>Novispirillaceae</taxon>
        <taxon>Novispirillum</taxon>
    </lineage>
</organism>
<dbReference type="EMBL" id="JACIIX010000007">
    <property type="protein sequence ID" value="MBB6210645.1"/>
    <property type="molecule type" value="Genomic_DNA"/>
</dbReference>
<evidence type="ECO:0000256" key="2">
    <source>
        <dbReference type="ARBA" id="ARBA00023015"/>
    </source>
</evidence>
<feature type="domain" description="HTH lysR-type" evidence="5">
    <location>
        <begin position="12"/>
        <end position="69"/>
    </location>
</feature>
<dbReference type="InterPro" id="IPR005119">
    <property type="entry name" value="LysR_subst-bd"/>
</dbReference>
<dbReference type="GO" id="GO:0043565">
    <property type="term" value="F:sequence-specific DNA binding"/>
    <property type="evidence" value="ECO:0007669"/>
    <property type="project" value="TreeGrafter"/>
</dbReference>
<evidence type="ECO:0000259" key="5">
    <source>
        <dbReference type="PROSITE" id="PS50931"/>
    </source>
</evidence>
<dbReference type="GO" id="GO:0003700">
    <property type="term" value="F:DNA-binding transcription factor activity"/>
    <property type="evidence" value="ECO:0007669"/>
    <property type="project" value="InterPro"/>
</dbReference>
<proteinExistence type="inferred from homology"/>
<dbReference type="GO" id="GO:0006351">
    <property type="term" value="P:DNA-templated transcription"/>
    <property type="evidence" value="ECO:0007669"/>
    <property type="project" value="TreeGrafter"/>
</dbReference>
<evidence type="ECO:0000313" key="6">
    <source>
        <dbReference type="EMBL" id="MBB6210645.1"/>
    </source>
</evidence>
<dbReference type="InterPro" id="IPR036390">
    <property type="entry name" value="WH_DNA-bd_sf"/>
</dbReference>
<dbReference type="Gene3D" id="3.40.190.10">
    <property type="entry name" value="Periplasmic binding protein-like II"/>
    <property type="match status" value="2"/>
</dbReference>
<dbReference type="PROSITE" id="PS50931">
    <property type="entry name" value="HTH_LYSR"/>
    <property type="match status" value="1"/>
</dbReference>
<evidence type="ECO:0000256" key="4">
    <source>
        <dbReference type="ARBA" id="ARBA00023163"/>
    </source>
</evidence>
<sequence>MNSSVSRHRKLPPLTALRAFEAAARHLSFRQAAEELAVTPTAISHQIRQLEEILECPLFLRQVRSIALTPQGEALYPVLRDGFDRFEQTLRSLPPRKPRVAVTVTATTLLTARRLLPALPAFRALYPAYDLRFHAADEVVDLRTGVADVAIRYGGGPQEGYVTEPLLSDRYGVLCSPVLGVKTPEDLRRVPLLHTVWKQSAKSPDWKRWAELAGLPVNALCQTVSFHEDGHALQAAIAGHGAVIASLVLAQAEIEAGLLVHPFGPEIPGEEYALVASAEMLACEDVQAVRSWLRAVIGGKSGEPSVGESFD</sequence>
<dbReference type="InterPro" id="IPR036388">
    <property type="entry name" value="WH-like_DNA-bd_sf"/>
</dbReference>
<dbReference type="PANTHER" id="PTHR30537:SF74">
    <property type="entry name" value="HTH-TYPE TRANSCRIPTIONAL REGULATOR TRPI"/>
    <property type="match status" value="1"/>
</dbReference>
<name>A0A7X0DM35_NOVIT</name>
<evidence type="ECO:0000256" key="1">
    <source>
        <dbReference type="ARBA" id="ARBA00009437"/>
    </source>
</evidence>
<reference evidence="6 7" key="1">
    <citation type="submission" date="2020-08" db="EMBL/GenBank/DDBJ databases">
        <title>Genomic Encyclopedia of Type Strains, Phase IV (KMG-IV): sequencing the most valuable type-strain genomes for metagenomic binning, comparative biology and taxonomic classification.</title>
        <authorList>
            <person name="Goeker M."/>
        </authorList>
    </citation>
    <scope>NUCLEOTIDE SEQUENCE [LARGE SCALE GENOMIC DNA]</scope>
    <source>
        <strain evidence="6 7">DSM 11590</strain>
    </source>
</reference>
<protein>
    <submittedName>
        <fullName evidence="6">LysR family glycine cleavage system transcriptional activator</fullName>
    </submittedName>
</protein>
<dbReference type="SUPFAM" id="SSF53850">
    <property type="entry name" value="Periplasmic binding protein-like II"/>
    <property type="match status" value="1"/>
</dbReference>
<dbReference type="PANTHER" id="PTHR30537">
    <property type="entry name" value="HTH-TYPE TRANSCRIPTIONAL REGULATOR"/>
    <property type="match status" value="1"/>
</dbReference>
<accession>A0A7X0DM35</accession>
<dbReference type="SUPFAM" id="SSF46785">
    <property type="entry name" value="Winged helix' DNA-binding domain"/>
    <property type="match status" value="1"/>
</dbReference>
<dbReference type="Gene3D" id="1.10.10.10">
    <property type="entry name" value="Winged helix-like DNA-binding domain superfamily/Winged helix DNA-binding domain"/>
    <property type="match status" value="1"/>
</dbReference>
<dbReference type="Proteomes" id="UP000544872">
    <property type="component" value="Unassembled WGS sequence"/>
</dbReference>